<sequence>MSAKVTFFPVANGDMTLIILNDTNETSILIDVNIRCAADDPEDDTCDVANQLRTRLKTDDKGRPYVDVFVLSHPDQDHCSGLQKHFHLGKLDDYKYEPPEGEELKIVIREIWSSPMVYRRASTNHTLTDDAKAFNTEAKRRANLYKEKVGVGITDGDRILIIGEDESPDKTKGLEGILYKQGDTITRINGTYNSMASMRVLGPFPKDADEEEEKSLQKNHSSVIIQYHIASDAAHPDACIFLTGGDAEVAIWKKLWSKYKNNTDDLKYDLLLAPHHCSWHALSFDSRSKVADPKVDADAKSALSQANFGAYIMSSSKAIKDDDTDPPCHAAKKEYLTISKNFKCTGEYPNTTTTHEPFEFIIAADGPQPPGNKKASVAAAAVSMAREPLSHG</sequence>
<reference evidence="1" key="1">
    <citation type="submission" date="2020-12" db="EMBL/GenBank/DDBJ databases">
        <title>Geomonas sp. Red875, isolated from river sediment.</title>
        <authorList>
            <person name="Xu Z."/>
            <person name="Zhang Z."/>
            <person name="Masuda Y."/>
            <person name="Itoh H."/>
            <person name="Senoo K."/>
        </authorList>
    </citation>
    <scope>NUCLEOTIDE SEQUENCE</scope>
    <source>
        <strain evidence="1">Red875</strain>
    </source>
</reference>
<gene>
    <name evidence="1" type="ORF">JFN93_05680</name>
</gene>
<evidence type="ECO:0000313" key="1">
    <source>
        <dbReference type="EMBL" id="MBJ6724190.1"/>
    </source>
</evidence>
<name>A0A8J7JKU3_9BACT</name>
<dbReference type="EMBL" id="JAEMHM010000004">
    <property type="protein sequence ID" value="MBJ6724190.1"/>
    <property type="molecule type" value="Genomic_DNA"/>
</dbReference>
<comment type="caution">
    <text evidence="1">The sequence shown here is derived from an EMBL/GenBank/DDBJ whole genome shotgun (WGS) entry which is preliminary data.</text>
</comment>
<proteinExistence type="predicted"/>
<keyword evidence="2" id="KW-1185">Reference proteome</keyword>
<dbReference type="Proteomes" id="UP000636888">
    <property type="component" value="Unassembled WGS sequence"/>
</dbReference>
<accession>A0A8J7JKU3</accession>
<dbReference type="InterPro" id="IPR036866">
    <property type="entry name" value="RibonucZ/Hydroxyglut_hydro"/>
</dbReference>
<dbReference type="Gene3D" id="3.60.15.10">
    <property type="entry name" value="Ribonuclease Z/Hydroxyacylglutathione hydrolase-like"/>
    <property type="match status" value="1"/>
</dbReference>
<protein>
    <submittedName>
        <fullName evidence="1">Metallohydrolase</fullName>
    </submittedName>
</protein>
<organism evidence="1 2">
    <name type="scientific">Geomesophilobacter sediminis</name>
    <dbReference type="NCBI Taxonomy" id="2798584"/>
    <lineage>
        <taxon>Bacteria</taxon>
        <taxon>Pseudomonadati</taxon>
        <taxon>Thermodesulfobacteriota</taxon>
        <taxon>Desulfuromonadia</taxon>
        <taxon>Geobacterales</taxon>
        <taxon>Geobacteraceae</taxon>
        <taxon>Geomesophilobacter</taxon>
    </lineage>
</organism>
<dbReference type="SUPFAM" id="SSF56281">
    <property type="entry name" value="Metallo-hydrolase/oxidoreductase"/>
    <property type="match status" value="1"/>
</dbReference>
<dbReference type="AlphaFoldDB" id="A0A8J7JKU3"/>
<dbReference type="RefSeq" id="WP_199383033.1">
    <property type="nucleotide sequence ID" value="NZ_JAEMHM010000004.1"/>
</dbReference>
<evidence type="ECO:0000313" key="2">
    <source>
        <dbReference type="Proteomes" id="UP000636888"/>
    </source>
</evidence>